<dbReference type="InterPro" id="IPR008949">
    <property type="entry name" value="Isoprenoid_synthase_dom_sf"/>
</dbReference>
<evidence type="ECO:0000256" key="3">
    <source>
        <dbReference type="ARBA" id="ARBA00022842"/>
    </source>
</evidence>
<evidence type="ECO:0000256" key="1">
    <source>
        <dbReference type="ARBA" id="ARBA00001946"/>
    </source>
</evidence>
<reference evidence="5 6" key="1">
    <citation type="journal article" date="2012" name="Nat. Biotechnol.">
        <title>Draft genome sequence of pigeonpea (Cajanus cajan), an orphan legume crop of resource-poor farmers.</title>
        <authorList>
            <person name="Varshney R.K."/>
            <person name="Chen W."/>
            <person name="Li Y."/>
            <person name="Bharti A.K."/>
            <person name="Saxena R.K."/>
            <person name="Schlueter J.A."/>
            <person name="Donoghue M.T."/>
            <person name="Azam S."/>
            <person name="Fan G."/>
            <person name="Whaley A.M."/>
            <person name="Farmer A.D."/>
            <person name="Sheridan J."/>
            <person name="Iwata A."/>
            <person name="Tuteja R."/>
            <person name="Penmetsa R.V."/>
            <person name="Wu W."/>
            <person name="Upadhyaya H.D."/>
            <person name="Yang S.P."/>
            <person name="Shah T."/>
            <person name="Saxena K.B."/>
            <person name="Michael T."/>
            <person name="McCombie W.R."/>
            <person name="Yang B."/>
            <person name="Zhang G."/>
            <person name="Yang H."/>
            <person name="Wang J."/>
            <person name="Spillane C."/>
            <person name="Cook D.R."/>
            <person name="May G.D."/>
            <person name="Xu X."/>
            <person name="Jackson S.A."/>
        </authorList>
    </citation>
    <scope>NUCLEOTIDE SEQUENCE [LARGE SCALE GENOMIC DNA]</scope>
    <source>
        <strain evidence="6">cv. Asha</strain>
    </source>
</reference>
<keyword evidence="2" id="KW-0479">Metal-binding</keyword>
<evidence type="ECO:0000256" key="4">
    <source>
        <dbReference type="SAM" id="MobiDB-lite"/>
    </source>
</evidence>
<dbReference type="PANTHER" id="PTHR43281:SF6">
    <property type="entry name" value="HETERODIMERIC GERANYLGERANYL PYROPHOSPHATE SYNTHASE SMALL SUBUNIT, CHLOROPLASTIC-LIKE"/>
    <property type="match status" value="1"/>
</dbReference>
<dbReference type="EMBL" id="CM003604">
    <property type="protein sequence ID" value="KYP73414.1"/>
    <property type="molecule type" value="Genomic_DNA"/>
</dbReference>
<keyword evidence="6" id="KW-1185">Reference proteome</keyword>
<protein>
    <submittedName>
        <fullName evidence="5">Uncharacterized protein</fullName>
    </submittedName>
</protein>
<dbReference type="Gene3D" id="1.10.600.10">
    <property type="entry name" value="Farnesyl Diphosphate Synthase"/>
    <property type="match status" value="1"/>
</dbReference>
<proteinExistence type="predicted"/>
<comment type="cofactor">
    <cofactor evidence="1">
        <name>Mg(2+)</name>
        <dbReference type="ChEBI" id="CHEBI:18420"/>
    </cofactor>
</comment>
<evidence type="ECO:0000256" key="2">
    <source>
        <dbReference type="ARBA" id="ARBA00022723"/>
    </source>
</evidence>
<dbReference type="GO" id="GO:0046872">
    <property type="term" value="F:metal ion binding"/>
    <property type="evidence" value="ECO:0007669"/>
    <property type="project" value="UniProtKB-KW"/>
</dbReference>
<dbReference type="PANTHER" id="PTHR43281">
    <property type="entry name" value="FARNESYL DIPHOSPHATE SYNTHASE"/>
    <property type="match status" value="1"/>
</dbReference>
<dbReference type="GO" id="GO:0004659">
    <property type="term" value="F:prenyltransferase activity"/>
    <property type="evidence" value="ECO:0007669"/>
    <property type="project" value="TreeGrafter"/>
</dbReference>
<accession>A0A151U2C8</accession>
<evidence type="ECO:0000313" key="5">
    <source>
        <dbReference type="EMBL" id="KYP73414.1"/>
    </source>
</evidence>
<feature type="region of interest" description="Disordered" evidence="4">
    <location>
        <begin position="1"/>
        <end position="21"/>
    </location>
</feature>
<dbReference type="OMA" id="HACGATC"/>
<keyword evidence="3" id="KW-0460">Magnesium</keyword>
<dbReference type="Gramene" id="C.cajan_05890.t">
    <property type="protein sequence ID" value="C.cajan_05890.t.cds1"/>
    <property type="gene ID" value="C.cajan_05890"/>
</dbReference>
<organism evidence="5 6">
    <name type="scientific">Cajanus cajan</name>
    <name type="common">Pigeon pea</name>
    <name type="synonym">Cajanus indicus</name>
    <dbReference type="NCBI Taxonomy" id="3821"/>
    <lineage>
        <taxon>Eukaryota</taxon>
        <taxon>Viridiplantae</taxon>
        <taxon>Streptophyta</taxon>
        <taxon>Embryophyta</taxon>
        <taxon>Tracheophyta</taxon>
        <taxon>Spermatophyta</taxon>
        <taxon>Magnoliopsida</taxon>
        <taxon>eudicotyledons</taxon>
        <taxon>Gunneridae</taxon>
        <taxon>Pentapetalae</taxon>
        <taxon>rosids</taxon>
        <taxon>fabids</taxon>
        <taxon>Fabales</taxon>
        <taxon>Fabaceae</taxon>
        <taxon>Papilionoideae</taxon>
        <taxon>50 kb inversion clade</taxon>
        <taxon>NPAAA clade</taxon>
        <taxon>indigoferoid/millettioid clade</taxon>
        <taxon>Phaseoleae</taxon>
        <taxon>Cajanus</taxon>
    </lineage>
</organism>
<sequence>MSAQARPPFPAQLTNPAPHHPHWASLQADIEAHLKQTMPLKQPHEVFNPMHHLVFSAPRTTVPALCLAACELVGGHRQEAMPAASALLLNLANAHAHEHLLLSDRARPGDGYGANIELLTGDGIVPFGFELLARSDDPAHEKSERILRVIIEISRAVGSEGLQKALYMENTLEDESDGEDPRHVESMRVVVEKKEGGMHACGAACGAVLGGGSEEEIERLRKFGYYVGMTQGMLQRGLLQGLEDLRNLAFNQLQFFKDRGLDIHIISTFINF</sequence>
<name>A0A151U2C8_CAJCA</name>
<dbReference type="SUPFAM" id="SSF48576">
    <property type="entry name" value="Terpenoid synthases"/>
    <property type="match status" value="1"/>
</dbReference>
<gene>
    <name evidence="5" type="ORF">KK1_006039</name>
</gene>
<dbReference type="Proteomes" id="UP000075243">
    <property type="component" value="Chromosome 2"/>
</dbReference>
<evidence type="ECO:0000313" key="6">
    <source>
        <dbReference type="Proteomes" id="UP000075243"/>
    </source>
</evidence>
<dbReference type="STRING" id="3821.A0A151U2C8"/>
<dbReference type="AlphaFoldDB" id="A0A151U2C8"/>